<dbReference type="PANTHER" id="PTHR45138:SF9">
    <property type="entry name" value="DIGUANYLATE CYCLASE DGCM-RELATED"/>
    <property type="match status" value="1"/>
</dbReference>
<dbReference type="PROSITE" id="PS50887">
    <property type="entry name" value="GGDEF"/>
    <property type="match status" value="1"/>
</dbReference>
<dbReference type="Pfam" id="PF00990">
    <property type="entry name" value="GGDEF"/>
    <property type="match status" value="1"/>
</dbReference>
<sequence>MKNYAKMQAAILGILAIVIMASSILFLGSAKLNTPPKKDIVQLDSGWTISHGKKTYTVDSLQDANLGMVNNKEIVILESTLPNSEIYPASIQFRSILATVDVYVDNDLIYTYGHLIADDKKMVPKMQNFISLPTGYSGKKLKIVMVSCEDEAFSGFSNIYFGTFSDISTYLLQKNRLSLIIGAFLCIFGFILLILAPILTFSDFHDYSIIFSALTSLSMGIYILCYNDIFWFFTDHASIANFLEYFSLFSIPAVNAGFVMSSKQTKHLLLCKIFLIVDVGFMIVTSAFHVLNIIHICRFILCLHILAIVEGLSIIGSIVITIISRAKSRKEFDTRIYSTDLLIVGFILLLGCSMIDIIKFNVLKYLKMGEVNATISFMTIGSFFFMLCLLINYFYHCIEYINESTVQSQLEGLAYTDSLTRLSNRAKCELSLANTKGRYTIISIDLDYLKYTNDNYGHSAGDTLLSGFATMLKSSFIDASLVGRMGGDEFIVVLPYIDASRRDTDLAILSELMNYRNGKNSTIHYSASWGYAESLDPSLNNPSAQLVYLLADKRMYSMKKKHHNESLGRLYSDLMKSQVSKEVSPSNA</sequence>
<reference evidence="4" key="1">
    <citation type="submission" date="2016-10" db="EMBL/GenBank/DDBJ databases">
        <authorList>
            <person name="Varghese N."/>
            <person name="Submissions S."/>
        </authorList>
    </citation>
    <scope>NUCLEOTIDE SEQUENCE [LARGE SCALE GENOMIC DNA]</scope>
    <source>
        <strain evidence="4">XBD2006</strain>
    </source>
</reference>
<gene>
    <name evidence="3" type="ORF">SAMN02910451_02360</name>
</gene>
<dbReference type="PANTHER" id="PTHR45138">
    <property type="entry name" value="REGULATORY COMPONENTS OF SENSORY TRANSDUCTION SYSTEM"/>
    <property type="match status" value="1"/>
</dbReference>
<dbReference type="AlphaFoldDB" id="A0A1G5FCI6"/>
<dbReference type="InterPro" id="IPR000160">
    <property type="entry name" value="GGDEF_dom"/>
</dbReference>
<organism evidence="3 4">
    <name type="scientific">Butyrivibrio hungatei</name>
    <dbReference type="NCBI Taxonomy" id="185008"/>
    <lineage>
        <taxon>Bacteria</taxon>
        <taxon>Bacillati</taxon>
        <taxon>Bacillota</taxon>
        <taxon>Clostridia</taxon>
        <taxon>Lachnospirales</taxon>
        <taxon>Lachnospiraceae</taxon>
        <taxon>Butyrivibrio</taxon>
    </lineage>
</organism>
<name>A0A1G5FCI6_9FIRM</name>
<dbReference type="InterPro" id="IPR043128">
    <property type="entry name" value="Rev_trsase/Diguanyl_cyclase"/>
</dbReference>
<dbReference type="NCBIfam" id="TIGR00254">
    <property type="entry name" value="GGDEF"/>
    <property type="match status" value="1"/>
</dbReference>
<dbReference type="OrthoDB" id="9762533at2"/>
<accession>A0A1G5FCI6</accession>
<dbReference type="GO" id="GO:0052621">
    <property type="term" value="F:diguanylate cyclase activity"/>
    <property type="evidence" value="ECO:0007669"/>
    <property type="project" value="TreeGrafter"/>
</dbReference>
<dbReference type="CDD" id="cd01949">
    <property type="entry name" value="GGDEF"/>
    <property type="match status" value="1"/>
</dbReference>
<keyword evidence="1" id="KW-0472">Membrane</keyword>
<feature type="transmembrane region" description="Helical" evidence="1">
    <location>
        <begin position="207"/>
        <end position="230"/>
    </location>
</feature>
<feature type="transmembrane region" description="Helical" evidence="1">
    <location>
        <begin position="343"/>
        <end position="363"/>
    </location>
</feature>
<keyword evidence="1" id="KW-0812">Transmembrane</keyword>
<proteinExistence type="predicted"/>
<dbReference type="InterPro" id="IPR029787">
    <property type="entry name" value="Nucleotide_cyclase"/>
</dbReference>
<evidence type="ECO:0000256" key="1">
    <source>
        <dbReference type="SAM" id="Phobius"/>
    </source>
</evidence>
<feature type="transmembrane region" description="Helical" evidence="1">
    <location>
        <begin position="273"/>
        <end position="294"/>
    </location>
</feature>
<protein>
    <submittedName>
        <fullName evidence="3">Diguanylate cyclase (GGDEF) domain-containing protein</fullName>
    </submittedName>
</protein>
<feature type="transmembrane region" description="Helical" evidence="1">
    <location>
        <begin position="375"/>
        <end position="395"/>
    </location>
</feature>
<feature type="transmembrane region" description="Helical" evidence="1">
    <location>
        <begin position="6"/>
        <end position="28"/>
    </location>
</feature>
<feature type="transmembrane region" description="Helical" evidence="1">
    <location>
        <begin position="177"/>
        <end position="201"/>
    </location>
</feature>
<keyword evidence="4" id="KW-1185">Reference proteome</keyword>
<dbReference type="EMBL" id="FMUR01000014">
    <property type="protein sequence ID" value="SCY36956.1"/>
    <property type="molecule type" value="Genomic_DNA"/>
</dbReference>
<dbReference type="RefSeq" id="WP_074462831.1">
    <property type="nucleotide sequence ID" value="NZ_FMUR01000014.1"/>
</dbReference>
<evidence type="ECO:0000259" key="2">
    <source>
        <dbReference type="PROSITE" id="PS50887"/>
    </source>
</evidence>
<feature type="domain" description="GGDEF" evidence="2">
    <location>
        <begin position="437"/>
        <end position="573"/>
    </location>
</feature>
<dbReference type="InterPro" id="IPR050469">
    <property type="entry name" value="Diguanylate_Cyclase"/>
</dbReference>
<evidence type="ECO:0000313" key="4">
    <source>
        <dbReference type="Proteomes" id="UP000183047"/>
    </source>
</evidence>
<evidence type="ECO:0000313" key="3">
    <source>
        <dbReference type="EMBL" id="SCY36956.1"/>
    </source>
</evidence>
<feature type="transmembrane region" description="Helical" evidence="1">
    <location>
        <begin position="301"/>
        <end position="323"/>
    </location>
</feature>
<keyword evidence="1" id="KW-1133">Transmembrane helix</keyword>
<dbReference type="Proteomes" id="UP000183047">
    <property type="component" value="Unassembled WGS sequence"/>
</dbReference>
<dbReference type="SUPFAM" id="SSF55073">
    <property type="entry name" value="Nucleotide cyclase"/>
    <property type="match status" value="1"/>
</dbReference>
<dbReference type="Gene3D" id="3.30.70.270">
    <property type="match status" value="1"/>
</dbReference>
<dbReference type="SMART" id="SM00267">
    <property type="entry name" value="GGDEF"/>
    <property type="match status" value="1"/>
</dbReference>